<dbReference type="AlphaFoldDB" id="A0A2P5B9M1"/>
<protein>
    <submittedName>
        <fullName evidence="1">Uncharacterized protein</fullName>
    </submittedName>
</protein>
<name>A0A2P5B9M1_PARAD</name>
<dbReference type="Proteomes" id="UP000237105">
    <property type="component" value="Unassembled WGS sequence"/>
</dbReference>
<accession>A0A2P5B9M1</accession>
<comment type="caution">
    <text evidence="1">The sequence shown here is derived from an EMBL/GenBank/DDBJ whole genome shotgun (WGS) entry which is preliminary data.</text>
</comment>
<dbReference type="EMBL" id="JXTB01000329">
    <property type="protein sequence ID" value="PON45466.1"/>
    <property type="molecule type" value="Genomic_DNA"/>
</dbReference>
<keyword evidence="2" id="KW-1185">Reference proteome</keyword>
<gene>
    <name evidence="1" type="ORF">PanWU01x14_258270</name>
</gene>
<evidence type="ECO:0000313" key="1">
    <source>
        <dbReference type="EMBL" id="PON45466.1"/>
    </source>
</evidence>
<evidence type="ECO:0000313" key="2">
    <source>
        <dbReference type="Proteomes" id="UP000237105"/>
    </source>
</evidence>
<reference evidence="2" key="1">
    <citation type="submission" date="2016-06" db="EMBL/GenBank/DDBJ databases">
        <title>Parallel loss of symbiosis genes in relatives of nitrogen-fixing non-legume Parasponia.</title>
        <authorList>
            <person name="Van Velzen R."/>
            <person name="Holmer R."/>
            <person name="Bu F."/>
            <person name="Rutten L."/>
            <person name="Van Zeijl A."/>
            <person name="Liu W."/>
            <person name="Santuari L."/>
            <person name="Cao Q."/>
            <person name="Sharma T."/>
            <person name="Shen D."/>
            <person name="Roswanjaya Y."/>
            <person name="Wardhani T."/>
            <person name="Kalhor M.S."/>
            <person name="Jansen J."/>
            <person name="Van den Hoogen J."/>
            <person name="Gungor B."/>
            <person name="Hartog M."/>
            <person name="Hontelez J."/>
            <person name="Verver J."/>
            <person name="Yang W.-C."/>
            <person name="Schijlen E."/>
            <person name="Repin R."/>
            <person name="Schilthuizen M."/>
            <person name="Schranz E."/>
            <person name="Heidstra R."/>
            <person name="Miyata K."/>
            <person name="Fedorova E."/>
            <person name="Kohlen W."/>
            <person name="Bisseling T."/>
            <person name="Smit S."/>
            <person name="Geurts R."/>
        </authorList>
    </citation>
    <scope>NUCLEOTIDE SEQUENCE [LARGE SCALE GENOMIC DNA]</scope>
    <source>
        <strain evidence="2">cv. WU1-14</strain>
    </source>
</reference>
<organism evidence="1 2">
    <name type="scientific">Parasponia andersonii</name>
    <name type="common">Sponia andersonii</name>
    <dbReference type="NCBI Taxonomy" id="3476"/>
    <lineage>
        <taxon>Eukaryota</taxon>
        <taxon>Viridiplantae</taxon>
        <taxon>Streptophyta</taxon>
        <taxon>Embryophyta</taxon>
        <taxon>Tracheophyta</taxon>
        <taxon>Spermatophyta</taxon>
        <taxon>Magnoliopsida</taxon>
        <taxon>eudicotyledons</taxon>
        <taxon>Gunneridae</taxon>
        <taxon>Pentapetalae</taxon>
        <taxon>rosids</taxon>
        <taxon>fabids</taxon>
        <taxon>Rosales</taxon>
        <taxon>Cannabaceae</taxon>
        <taxon>Parasponia</taxon>
    </lineage>
</organism>
<proteinExistence type="predicted"/>
<sequence length="79" mass="8829">MINLPTGILSSGRTLSREAISEASEPRRLAMLLALSQGVRDLKVTNDLHDQVWPSQGYPSDMLPLEHASLRYSCWLYDG</sequence>